<comment type="catalytic activity">
    <reaction evidence="16 17">
        <text>di-trans,octa-cis-undecaprenyl diphosphate + H2O = di-trans,octa-cis-undecaprenyl phosphate + phosphate + H(+)</text>
        <dbReference type="Rhea" id="RHEA:28094"/>
        <dbReference type="ChEBI" id="CHEBI:15377"/>
        <dbReference type="ChEBI" id="CHEBI:15378"/>
        <dbReference type="ChEBI" id="CHEBI:43474"/>
        <dbReference type="ChEBI" id="CHEBI:58405"/>
        <dbReference type="ChEBI" id="CHEBI:60392"/>
        <dbReference type="EC" id="3.6.1.27"/>
    </reaction>
</comment>
<proteinExistence type="inferred from homology"/>
<dbReference type="GO" id="GO:0008360">
    <property type="term" value="P:regulation of cell shape"/>
    <property type="evidence" value="ECO:0007669"/>
    <property type="project" value="UniProtKB-KW"/>
</dbReference>
<evidence type="ECO:0000256" key="15">
    <source>
        <dbReference type="ARBA" id="ARBA00032932"/>
    </source>
</evidence>
<keyword evidence="7 17" id="KW-0378">Hydrolase</keyword>
<dbReference type="InterPro" id="IPR003824">
    <property type="entry name" value="UppP"/>
</dbReference>
<evidence type="ECO:0000256" key="14">
    <source>
        <dbReference type="ARBA" id="ARBA00032707"/>
    </source>
</evidence>
<dbReference type="GO" id="GO:0071555">
    <property type="term" value="P:cell wall organization"/>
    <property type="evidence" value="ECO:0007669"/>
    <property type="project" value="UniProtKB-KW"/>
</dbReference>
<comment type="similarity">
    <text evidence="2 17">Belongs to the UppP family.</text>
</comment>
<sequence length="285" mass="30021">MADLAHGAGVAGGSISYLEAAVLGVVQGLTEFLPISSTAHLRVVPALLHWPDLGVAFSAVIQLGSLVAVLAYFFKDLVRIALGTLKALKDKDFSGPDVRLAGAIIIGTIPFVVLGLILKPFMEQLRSLYVVGGAAILMGLFLLYAEKKAKHIKGIEQMGAKDGLIVGIGQAMALVPGCSRSGSTLTFAMLLGLKRADAARFSFLLGIPAIFASGLLELKEMLDAGLSGESMGALAVGLFTSLIVSYLSIAWLIKFLQNSNTYVFVGYRLLFGAMTIFLAASKLIE</sequence>
<keyword evidence="13 17" id="KW-0961">Cell wall biogenesis/degradation</keyword>
<dbReference type="EMBL" id="JAFLCK010000005">
    <property type="protein sequence ID" value="MBN8659689.1"/>
    <property type="molecule type" value="Genomic_DNA"/>
</dbReference>
<evidence type="ECO:0000256" key="17">
    <source>
        <dbReference type="HAMAP-Rule" id="MF_01006"/>
    </source>
</evidence>
<keyword evidence="12 17" id="KW-0046">Antibiotic resistance</keyword>
<dbReference type="GO" id="GO:0050380">
    <property type="term" value="F:undecaprenyl-diphosphatase activity"/>
    <property type="evidence" value="ECO:0007669"/>
    <property type="project" value="UniProtKB-UniRule"/>
</dbReference>
<dbReference type="NCBIfam" id="NF001394">
    <property type="entry name" value="PRK00281.2-5"/>
    <property type="match status" value="1"/>
</dbReference>
<comment type="caution">
    <text evidence="18">The sequence shown here is derived from an EMBL/GenBank/DDBJ whole genome shotgun (WGS) entry which is preliminary data.</text>
</comment>
<evidence type="ECO:0000256" key="8">
    <source>
        <dbReference type="ARBA" id="ARBA00022960"/>
    </source>
</evidence>
<dbReference type="Proteomes" id="UP000664277">
    <property type="component" value="Unassembled WGS sequence"/>
</dbReference>
<evidence type="ECO:0000256" key="13">
    <source>
        <dbReference type="ARBA" id="ARBA00023316"/>
    </source>
</evidence>
<dbReference type="EC" id="3.6.1.27" evidence="3 17"/>
<evidence type="ECO:0000313" key="18">
    <source>
        <dbReference type="EMBL" id="MBN8659689.1"/>
    </source>
</evidence>
<dbReference type="GO" id="GO:0009252">
    <property type="term" value="P:peptidoglycan biosynthetic process"/>
    <property type="evidence" value="ECO:0007669"/>
    <property type="project" value="UniProtKB-KW"/>
</dbReference>
<comment type="miscellaneous">
    <text evidence="17">Bacitracin is thought to be involved in the inhibition of peptidoglycan synthesis by sequestering undecaprenyl diphosphate, thereby reducing the pool of lipid carrier available.</text>
</comment>
<dbReference type="Pfam" id="PF02673">
    <property type="entry name" value="BacA"/>
    <property type="match status" value="1"/>
</dbReference>
<evidence type="ECO:0000256" key="16">
    <source>
        <dbReference type="ARBA" id="ARBA00047594"/>
    </source>
</evidence>
<feature type="transmembrane region" description="Helical" evidence="17">
    <location>
        <begin position="127"/>
        <end position="145"/>
    </location>
</feature>
<keyword evidence="5 17" id="KW-1003">Cell membrane</keyword>
<dbReference type="HAMAP" id="MF_01006">
    <property type="entry name" value="Undec_diphosphatase"/>
    <property type="match status" value="1"/>
</dbReference>
<evidence type="ECO:0000256" key="6">
    <source>
        <dbReference type="ARBA" id="ARBA00022692"/>
    </source>
</evidence>
<protein>
    <recommendedName>
        <fullName evidence="4 17">Undecaprenyl-diphosphatase</fullName>
        <ecNumber evidence="3 17">3.6.1.27</ecNumber>
    </recommendedName>
    <alternativeName>
        <fullName evidence="15 17">Bacitracin resistance protein</fullName>
    </alternativeName>
    <alternativeName>
        <fullName evidence="14 17">Undecaprenyl pyrophosphate phosphatase</fullName>
    </alternativeName>
</protein>
<organism evidence="18 19">
    <name type="scientific">Candidatus Obscuribacter phosphatis</name>
    <dbReference type="NCBI Taxonomy" id="1906157"/>
    <lineage>
        <taxon>Bacteria</taxon>
        <taxon>Bacillati</taxon>
        <taxon>Candidatus Melainabacteria</taxon>
        <taxon>Candidatus Obscuribacterales</taxon>
        <taxon>Candidatus Obscuribacteraceae</taxon>
        <taxon>Candidatus Obscuribacter</taxon>
    </lineage>
</organism>
<evidence type="ECO:0000256" key="10">
    <source>
        <dbReference type="ARBA" id="ARBA00022989"/>
    </source>
</evidence>
<dbReference type="PANTHER" id="PTHR30622">
    <property type="entry name" value="UNDECAPRENYL-DIPHOSPHATASE"/>
    <property type="match status" value="1"/>
</dbReference>
<evidence type="ECO:0000256" key="4">
    <source>
        <dbReference type="ARBA" id="ARBA00021581"/>
    </source>
</evidence>
<keyword evidence="11 17" id="KW-0472">Membrane</keyword>
<evidence type="ECO:0000256" key="5">
    <source>
        <dbReference type="ARBA" id="ARBA00022475"/>
    </source>
</evidence>
<reference evidence="18" key="1">
    <citation type="submission" date="2021-02" db="EMBL/GenBank/DDBJ databases">
        <title>Genome-Resolved Metagenomics of a Microbial Community Performing Photosynthetic Biological Nutrient Removal.</title>
        <authorList>
            <person name="Mcdaniel E.A."/>
        </authorList>
    </citation>
    <scope>NUCLEOTIDE SEQUENCE</scope>
    <source>
        <strain evidence="18">UWPOB_OBS1</strain>
    </source>
</reference>
<feature type="transmembrane region" description="Helical" evidence="17">
    <location>
        <begin position="265"/>
        <end position="284"/>
    </location>
</feature>
<feature type="transmembrane region" description="Helical" evidence="17">
    <location>
        <begin position="231"/>
        <end position="253"/>
    </location>
</feature>
<comment type="subcellular location">
    <subcellularLocation>
        <location evidence="1 17">Cell membrane</location>
        <topology evidence="1 17">Multi-pass membrane protein</topology>
    </subcellularLocation>
</comment>
<dbReference type="PANTHER" id="PTHR30622:SF4">
    <property type="entry name" value="UNDECAPRENYL-DIPHOSPHATASE"/>
    <property type="match status" value="1"/>
</dbReference>
<evidence type="ECO:0000256" key="2">
    <source>
        <dbReference type="ARBA" id="ARBA00010621"/>
    </source>
</evidence>
<feature type="transmembrane region" description="Helical" evidence="17">
    <location>
        <begin position="198"/>
        <end position="216"/>
    </location>
</feature>
<gene>
    <name evidence="17" type="primary">uppP</name>
    <name evidence="18" type="ORF">J0M35_04960</name>
</gene>
<dbReference type="GO" id="GO:0005886">
    <property type="term" value="C:plasma membrane"/>
    <property type="evidence" value="ECO:0007669"/>
    <property type="project" value="UniProtKB-SubCell"/>
</dbReference>
<evidence type="ECO:0000313" key="19">
    <source>
        <dbReference type="Proteomes" id="UP000664277"/>
    </source>
</evidence>
<comment type="function">
    <text evidence="17">Catalyzes the dephosphorylation of undecaprenyl diphosphate (UPP). Confers resistance to bacitracin.</text>
</comment>
<name>A0A8J7P783_9BACT</name>
<accession>A0A8J7P783</accession>
<evidence type="ECO:0000256" key="11">
    <source>
        <dbReference type="ARBA" id="ARBA00023136"/>
    </source>
</evidence>
<keyword evidence="10 17" id="KW-1133">Transmembrane helix</keyword>
<feature type="transmembrane region" description="Helical" evidence="17">
    <location>
        <begin position="98"/>
        <end position="121"/>
    </location>
</feature>
<evidence type="ECO:0000256" key="12">
    <source>
        <dbReference type="ARBA" id="ARBA00023251"/>
    </source>
</evidence>
<evidence type="ECO:0000256" key="3">
    <source>
        <dbReference type="ARBA" id="ARBA00012374"/>
    </source>
</evidence>
<feature type="transmembrane region" description="Helical" evidence="17">
    <location>
        <begin position="53"/>
        <end position="74"/>
    </location>
</feature>
<dbReference type="GO" id="GO:0046677">
    <property type="term" value="P:response to antibiotic"/>
    <property type="evidence" value="ECO:0007669"/>
    <property type="project" value="UniProtKB-UniRule"/>
</dbReference>
<keyword evidence="6 17" id="KW-0812">Transmembrane</keyword>
<dbReference type="AlphaFoldDB" id="A0A8J7P783"/>
<evidence type="ECO:0000256" key="7">
    <source>
        <dbReference type="ARBA" id="ARBA00022801"/>
    </source>
</evidence>
<evidence type="ECO:0000256" key="1">
    <source>
        <dbReference type="ARBA" id="ARBA00004651"/>
    </source>
</evidence>
<dbReference type="NCBIfam" id="TIGR00753">
    <property type="entry name" value="undec_PP_bacA"/>
    <property type="match status" value="1"/>
</dbReference>
<keyword evidence="8 17" id="KW-0133">Cell shape</keyword>
<evidence type="ECO:0000256" key="9">
    <source>
        <dbReference type="ARBA" id="ARBA00022984"/>
    </source>
</evidence>
<keyword evidence="9 17" id="KW-0573">Peptidoglycan synthesis</keyword>